<dbReference type="RefSeq" id="WP_240830620.1">
    <property type="nucleotide sequence ID" value="NZ_JAKWBL010000002.1"/>
</dbReference>
<name>A0ABS9SKP6_9BACT</name>
<organism evidence="2 3">
    <name type="scientific">Niabella ginsengisoli</name>
    <dbReference type="NCBI Taxonomy" id="522298"/>
    <lineage>
        <taxon>Bacteria</taxon>
        <taxon>Pseudomonadati</taxon>
        <taxon>Bacteroidota</taxon>
        <taxon>Chitinophagia</taxon>
        <taxon>Chitinophagales</taxon>
        <taxon>Chitinophagaceae</taxon>
        <taxon>Niabella</taxon>
    </lineage>
</organism>
<dbReference type="Gene3D" id="3.30.420.40">
    <property type="match status" value="2"/>
</dbReference>
<evidence type="ECO:0000256" key="1">
    <source>
        <dbReference type="ARBA" id="ARBA00006479"/>
    </source>
</evidence>
<dbReference type="PANTHER" id="PTHR18964:SF149">
    <property type="entry name" value="BIFUNCTIONAL UDP-N-ACETYLGLUCOSAMINE 2-EPIMERASE_N-ACETYLMANNOSAMINE KINASE"/>
    <property type="match status" value="1"/>
</dbReference>
<gene>
    <name evidence="2" type="ORF">MKP09_14100</name>
</gene>
<evidence type="ECO:0000313" key="3">
    <source>
        <dbReference type="Proteomes" id="UP001202248"/>
    </source>
</evidence>
<keyword evidence="3" id="KW-1185">Reference proteome</keyword>
<dbReference type="SUPFAM" id="SSF53067">
    <property type="entry name" value="Actin-like ATPase domain"/>
    <property type="match status" value="1"/>
</dbReference>
<dbReference type="Pfam" id="PF00480">
    <property type="entry name" value="ROK"/>
    <property type="match status" value="2"/>
</dbReference>
<dbReference type="Proteomes" id="UP001202248">
    <property type="component" value="Unassembled WGS sequence"/>
</dbReference>
<protein>
    <submittedName>
        <fullName evidence="2">ROK family protein</fullName>
    </submittedName>
</protein>
<dbReference type="CDD" id="cd23763">
    <property type="entry name" value="ASKHA_ATPase_ROK"/>
    <property type="match status" value="1"/>
</dbReference>
<proteinExistence type="inferred from homology"/>
<dbReference type="InterPro" id="IPR000600">
    <property type="entry name" value="ROK"/>
</dbReference>
<dbReference type="EMBL" id="JAKWBL010000002">
    <property type="protein sequence ID" value="MCH5598957.1"/>
    <property type="molecule type" value="Genomic_DNA"/>
</dbReference>
<dbReference type="InterPro" id="IPR043129">
    <property type="entry name" value="ATPase_NBD"/>
</dbReference>
<evidence type="ECO:0000313" key="2">
    <source>
        <dbReference type="EMBL" id="MCH5598957.1"/>
    </source>
</evidence>
<accession>A0ABS9SKP6</accession>
<dbReference type="PANTHER" id="PTHR18964">
    <property type="entry name" value="ROK (REPRESSOR, ORF, KINASE) FAMILY"/>
    <property type="match status" value="1"/>
</dbReference>
<comment type="caution">
    <text evidence="2">The sequence shown here is derived from an EMBL/GenBank/DDBJ whole genome shotgun (WGS) entry which is preliminary data.</text>
</comment>
<reference evidence="2 3" key="1">
    <citation type="submission" date="2022-02" db="EMBL/GenBank/DDBJ databases">
        <authorList>
            <person name="Min J."/>
        </authorList>
    </citation>
    <scope>NUCLEOTIDE SEQUENCE [LARGE SCALE GENOMIC DNA]</scope>
    <source>
        <strain evidence="2 3">GR10-1</strain>
    </source>
</reference>
<sequence length="299" mass="32503">MTTKQKANHLIAAADIGGTHITAAVIDIVDRSIIPGSLVRLSVDASDNAENVISRWSLALKQASGDLPVSKIGIAMPGPFDYANGISYMINQGKYESLYGLNVKQLLADHLTIEEDLFSFSNDAACFLSGELFAANMDSNVFDKSISITLGTGLGTALYKNGVAASADLWSLPFKDNIAEYYLSSKWFVDQYLQRTGSHHQGVKDLVQMANSNKVAAHLFQIFSYNLADFLIQFIKREEAETIILGGNISKAYKLFLPGVKRFVADVFPHVQIKVSRLGEVACLYGAAAEAIALKVEAQ</sequence>
<comment type="similarity">
    <text evidence="1">Belongs to the ROK (NagC/XylR) family.</text>
</comment>